<feature type="region of interest" description="Disordered" evidence="1">
    <location>
        <begin position="59"/>
        <end position="81"/>
    </location>
</feature>
<name>A0ABN9YIJ7_9DINO</name>
<keyword evidence="4" id="KW-1185">Reference proteome</keyword>
<dbReference type="PROSITE" id="PS50092">
    <property type="entry name" value="TSP1"/>
    <property type="match status" value="1"/>
</dbReference>
<feature type="chain" id="PRO_5047199679" description="Spondin-1" evidence="2">
    <location>
        <begin position="24"/>
        <end position="627"/>
    </location>
</feature>
<accession>A0ABN9YIJ7</accession>
<evidence type="ECO:0008006" key="5">
    <source>
        <dbReference type="Google" id="ProtNLM"/>
    </source>
</evidence>
<dbReference type="Proteomes" id="UP001189429">
    <property type="component" value="Unassembled WGS sequence"/>
</dbReference>
<dbReference type="InterPro" id="IPR036383">
    <property type="entry name" value="TSP1_rpt_sf"/>
</dbReference>
<organism evidence="3 4">
    <name type="scientific">Prorocentrum cordatum</name>
    <dbReference type="NCBI Taxonomy" id="2364126"/>
    <lineage>
        <taxon>Eukaryota</taxon>
        <taxon>Sar</taxon>
        <taxon>Alveolata</taxon>
        <taxon>Dinophyceae</taxon>
        <taxon>Prorocentrales</taxon>
        <taxon>Prorocentraceae</taxon>
        <taxon>Prorocentrum</taxon>
    </lineage>
</organism>
<dbReference type="Gene3D" id="2.20.100.10">
    <property type="entry name" value="Thrombospondin type-1 (TSP1) repeat"/>
    <property type="match status" value="1"/>
</dbReference>
<sequence>MPLARALRPLALLLAAGPWRARAARTQALEASGGEVLAASSAEVENPIFVGAHLAADRARRERERRERERRERERRERERLERERRAAHIRANKQDCIFEEQWQPWGECSADCGGGIQTSVLASRIILQRQDTFGYGSKCPAECSDSSKVGCGQEKHQPCAVEMCPSDCSKVDLGNRLPGPGVPVEWSWSGNGKECVFQYWQVLGGSDGPKVRLLAETQPQVSNGSDPSAYEPLADSNPDKTFVVHAERGSVAHTDVAIGWRGCASDESSTDPELQRLPLISVCMYGSEGFQDVKSNRRELSRNEQAALRELRRESRVKWANQLVKFAGRVGGIGPQDAGVELIPAVDSWDFHKPRSTLRVTMALSPPLPPQLNTRNYAEVGDDIRLEVHDALSSYHVSVRRVFGWRASHGFCKFIQVPSCDAAGQAPCVDPDLTLRNFPMASTFELELATSNSAGMSRPARMVFRTRGQSGTPLKDCSVDYWSCAESGDSNDVYPEEDDPECSLAAPPLPVCRMEPRKGFTGELKCDGKKYWRECKPFMKHGDESCVSPMQKVCVHTTSHLGKHDHAETCDAPGCSASVFPWSTKTCCCESATDPEPDSPRCACTSTSCQAMGLAEASDPKLSCMH</sequence>
<dbReference type="EMBL" id="CAUYUJ010022548">
    <property type="protein sequence ID" value="CAK0911269.1"/>
    <property type="molecule type" value="Genomic_DNA"/>
</dbReference>
<gene>
    <name evidence="3" type="ORF">PCOR1329_LOCUS85195</name>
</gene>
<feature type="signal peptide" evidence="2">
    <location>
        <begin position="1"/>
        <end position="23"/>
    </location>
</feature>
<keyword evidence="2" id="KW-0732">Signal</keyword>
<dbReference type="InterPro" id="IPR000884">
    <property type="entry name" value="TSP1_rpt"/>
</dbReference>
<protein>
    <recommendedName>
        <fullName evidence="5">Spondin-1</fullName>
    </recommendedName>
</protein>
<evidence type="ECO:0000256" key="2">
    <source>
        <dbReference type="SAM" id="SignalP"/>
    </source>
</evidence>
<comment type="caution">
    <text evidence="3">The sequence shown here is derived from an EMBL/GenBank/DDBJ whole genome shotgun (WGS) entry which is preliminary data.</text>
</comment>
<proteinExistence type="predicted"/>
<reference evidence="3" key="1">
    <citation type="submission" date="2023-10" db="EMBL/GenBank/DDBJ databases">
        <authorList>
            <person name="Chen Y."/>
            <person name="Shah S."/>
            <person name="Dougan E. K."/>
            <person name="Thang M."/>
            <person name="Chan C."/>
        </authorList>
    </citation>
    <scope>NUCLEOTIDE SEQUENCE [LARGE SCALE GENOMIC DNA]</scope>
</reference>
<evidence type="ECO:0000256" key="1">
    <source>
        <dbReference type="SAM" id="MobiDB-lite"/>
    </source>
</evidence>
<evidence type="ECO:0000313" key="3">
    <source>
        <dbReference type="EMBL" id="CAK0911269.1"/>
    </source>
</evidence>
<evidence type="ECO:0000313" key="4">
    <source>
        <dbReference type="Proteomes" id="UP001189429"/>
    </source>
</evidence>